<evidence type="ECO:0000256" key="3">
    <source>
        <dbReference type="ARBA" id="ARBA00022806"/>
    </source>
</evidence>
<evidence type="ECO:0000313" key="8">
    <source>
        <dbReference type="Proteomes" id="UP000279057"/>
    </source>
</evidence>
<gene>
    <name evidence="7" type="ORF">ALQ74_101014</name>
</gene>
<dbReference type="GO" id="GO:0031297">
    <property type="term" value="P:replication fork processing"/>
    <property type="evidence" value="ECO:0007669"/>
    <property type="project" value="TreeGrafter"/>
</dbReference>
<keyword evidence="2" id="KW-0378">Hydrolase</keyword>
<evidence type="ECO:0000256" key="5">
    <source>
        <dbReference type="SAM" id="Phobius"/>
    </source>
</evidence>
<keyword evidence="4" id="KW-0067">ATP-binding</keyword>
<name>A0A3M3F7Q0_PSESG</name>
<dbReference type="SUPFAM" id="SSF52540">
    <property type="entry name" value="P-loop containing nucleoside triphosphate hydrolases"/>
    <property type="match status" value="1"/>
</dbReference>
<keyword evidence="1" id="KW-0547">Nucleotide-binding</keyword>
<dbReference type="GO" id="GO:0043138">
    <property type="term" value="F:3'-5' DNA helicase activity"/>
    <property type="evidence" value="ECO:0007669"/>
    <property type="project" value="TreeGrafter"/>
</dbReference>
<keyword evidence="5" id="KW-0812">Transmembrane</keyword>
<keyword evidence="5" id="KW-0472">Membrane</keyword>
<feature type="transmembrane region" description="Helical" evidence="5">
    <location>
        <begin position="36"/>
        <end position="59"/>
    </location>
</feature>
<keyword evidence="3 7" id="KW-0347">Helicase</keyword>
<keyword evidence="5" id="KW-1133">Transmembrane helix</keyword>
<dbReference type="Proteomes" id="UP000279057">
    <property type="component" value="Unassembled WGS sequence"/>
</dbReference>
<dbReference type="Gene3D" id="3.40.50.300">
    <property type="entry name" value="P-loop containing nucleotide triphosphate hydrolases"/>
    <property type="match status" value="1"/>
</dbReference>
<dbReference type="GO" id="GO:0003677">
    <property type="term" value="F:DNA binding"/>
    <property type="evidence" value="ECO:0007669"/>
    <property type="project" value="InterPro"/>
</dbReference>
<dbReference type="GO" id="GO:0005524">
    <property type="term" value="F:ATP binding"/>
    <property type="evidence" value="ECO:0007669"/>
    <property type="project" value="UniProtKB-KW"/>
</dbReference>
<organism evidence="7 8">
    <name type="scientific">Pseudomonas savastanoi pv. glycinea</name>
    <name type="common">Pseudomonas syringae pv. glycinea</name>
    <dbReference type="NCBI Taxonomy" id="318"/>
    <lineage>
        <taxon>Bacteria</taxon>
        <taxon>Pseudomonadati</taxon>
        <taxon>Pseudomonadota</taxon>
        <taxon>Gammaproteobacteria</taxon>
        <taxon>Pseudomonadales</taxon>
        <taxon>Pseudomonadaceae</taxon>
        <taxon>Pseudomonas</taxon>
    </lineage>
</organism>
<dbReference type="PANTHER" id="PTHR11070:SF30">
    <property type="entry name" value="F-BOX DNA HELICASE 1"/>
    <property type="match status" value="1"/>
</dbReference>
<sequence length="468" mass="53324">MGKGASDMADVADRAKQQQDHEQSFIGSLFTLPFRFAAVMFLSLGGAIIVEWICMYFFWPEAGWQHARAMLDHELSWLSKGFLQSVVVQEPGRTATWLVQTTYDWLVVKTGLQDWVQHTSDYAATGQRSRGFDMRYMLGVGVSKFQDYGLAALYTTLVFCVRLVILTLAIPLFVMTAFVGFVDGLVRRDLRRFQIQKITQVTVGDRHQQLYRFRGAVDALNSPAMRDAEKHFLTQSFRFGPAVAYVANVILSFKGEKIPLQGLGQPTLVKRALPDDLPHRTHLHRTVSGVIENALRLVNQDHRIQWIGGIDSYSLRDLEDLFYFSRHMNDQVQQRKLLNDYADYDQYVVIAKATQDPEMLRSIKIIENYPDLPKRIEQLRGASVTSELDATVTLSTAHRAKGLEWDFVGLYDDFSADPLSPDIDAGKRDDELNLLYVAVTRAMKILAVNSLVIDIMQRFKDMKQRSKP</sequence>
<dbReference type="AlphaFoldDB" id="A0A3M3F7Q0"/>
<dbReference type="Pfam" id="PF13361">
    <property type="entry name" value="UvrD_C"/>
    <property type="match status" value="1"/>
</dbReference>
<proteinExistence type="predicted"/>
<dbReference type="InterPro" id="IPR014017">
    <property type="entry name" value="DNA_helicase_UvrD-like_C"/>
</dbReference>
<comment type="caution">
    <text evidence="7">The sequence shown here is derived from an EMBL/GenBank/DDBJ whole genome shotgun (WGS) entry which is preliminary data.</text>
</comment>
<dbReference type="EMBL" id="RBOM01000341">
    <property type="protein sequence ID" value="RMM57785.1"/>
    <property type="molecule type" value="Genomic_DNA"/>
</dbReference>
<feature type="domain" description="UvrD-like helicase C-terminal" evidence="6">
    <location>
        <begin position="383"/>
        <end position="448"/>
    </location>
</feature>
<protein>
    <submittedName>
        <fullName evidence="7">Putative DNA helicase</fullName>
    </submittedName>
</protein>
<feature type="transmembrane region" description="Helical" evidence="5">
    <location>
        <begin position="163"/>
        <end position="186"/>
    </location>
</feature>
<reference evidence="7 8" key="1">
    <citation type="submission" date="2018-08" db="EMBL/GenBank/DDBJ databases">
        <title>Recombination of ecologically and evolutionarily significant loci maintains genetic cohesion in the Pseudomonas syringae species complex.</title>
        <authorList>
            <person name="Dillon M."/>
            <person name="Thakur S."/>
            <person name="Almeida R.N.D."/>
            <person name="Weir B.S."/>
            <person name="Guttman D.S."/>
        </authorList>
    </citation>
    <scope>NUCLEOTIDE SEQUENCE [LARGE SCALE GENOMIC DNA]</scope>
    <source>
        <strain evidence="7 8">ICMP 4332</strain>
    </source>
</reference>
<evidence type="ECO:0000256" key="4">
    <source>
        <dbReference type="ARBA" id="ARBA00022840"/>
    </source>
</evidence>
<dbReference type="GO" id="GO:0000724">
    <property type="term" value="P:double-strand break repair via homologous recombination"/>
    <property type="evidence" value="ECO:0007669"/>
    <property type="project" value="TreeGrafter"/>
</dbReference>
<evidence type="ECO:0000259" key="6">
    <source>
        <dbReference type="Pfam" id="PF13361"/>
    </source>
</evidence>
<dbReference type="GO" id="GO:0016787">
    <property type="term" value="F:hydrolase activity"/>
    <property type="evidence" value="ECO:0007669"/>
    <property type="project" value="UniProtKB-KW"/>
</dbReference>
<dbReference type="Pfam" id="PF14348">
    <property type="entry name" value="DtrJ-like"/>
    <property type="match status" value="1"/>
</dbReference>
<evidence type="ECO:0000256" key="2">
    <source>
        <dbReference type="ARBA" id="ARBA00022801"/>
    </source>
</evidence>
<dbReference type="InterPro" id="IPR027417">
    <property type="entry name" value="P-loop_NTPase"/>
</dbReference>
<dbReference type="InterPro" id="IPR022266">
    <property type="entry name" value="DtrJ-like"/>
</dbReference>
<evidence type="ECO:0000256" key="1">
    <source>
        <dbReference type="ARBA" id="ARBA00022741"/>
    </source>
</evidence>
<dbReference type="NCBIfam" id="TIGR03747">
    <property type="entry name" value="conj_TIGR03747"/>
    <property type="match status" value="1"/>
</dbReference>
<dbReference type="InterPro" id="IPR000212">
    <property type="entry name" value="DNA_helicase_UvrD/REP"/>
</dbReference>
<dbReference type="PANTHER" id="PTHR11070">
    <property type="entry name" value="UVRD / RECB / PCRA DNA HELICASE FAMILY MEMBER"/>
    <property type="match status" value="1"/>
</dbReference>
<evidence type="ECO:0000313" key="7">
    <source>
        <dbReference type="EMBL" id="RMM57785.1"/>
    </source>
</evidence>
<accession>A0A3M3F7Q0</accession>